<dbReference type="InterPro" id="IPR001544">
    <property type="entry name" value="Aminotrans_IV"/>
</dbReference>
<dbReference type="Proteomes" id="UP001430848">
    <property type="component" value="Unassembled WGS sequence"/>
</dbReference>
<evidence type="ECO:0000313" key="1">
    <source>
        <dbReference type="EMBL" id="KAK7726460.1"/>
    </source>
</evidence>
<dbReference type="Pfam" id="PF01063">
    <property type="entry name" value="Aminotran_4"/>
    <property type="match status" value="1"/>
</dbReference>
<proteinExistence type="predicted"/>
<gene>
    <name evidence="1" type="ORF">SLS63_007620</name>
</gene>
<organism evidence="1 2">
    <name type="scientific">Diaporthe eres</name>
    <name type="common">Phomopsis oblonga</name>
    <dbReference type="NCBI Taxonomy" id="83184"/>
    <lineage>
        <taxon>Eukaryota</taxon>
        <taxon>Fungi</taxon>
        <taxon>Dikarya</taxon>
        <taxon>Ascomycota</taxon>
        <taxon>Pezizomycotina</taxon>
        <taxon>Sordariomycetes</taxon>
        <taxon>Sordariomycetidae</taxon>
        <taxon>Diaporthales</taxon>
        <taxon>Diaporthaceae</taxon>
        <taxon>Diaporthe</taxon>
        <taxon>Diaporthe eres species complex</taxon>
    </lineage>
</organism>
<accession>A0ABR1P591</accession>
<protein>
    <submittedName>
        <fullName evidence="1">Uncharacterized protein</fullName>
    </submittedName>
</protein>
<dbReference type="InterPro" id="IPR036038">
    <property type="entry name" value="Aminotransferase-like"/>
</dbReference>
<evidence type="ECO:0000313" key="2">
    <source>
        <dbReference type="Proteomes" id="UP001430848"/>
    </source>
</evidence>
<keyword evidence="2" id="KW-1185">Reference proteome</keyword>
<dbReference type="EMBL" id="JAKNSF020000043">
    <property type="protein sequence ID" value="KAK7726460.1"/>
    <property type="molecule type" value="Genomic_DNA"/>
</dbReference>
<reference evidence="1 2" key="1">
    <citation type="submission" date="2024-02" db="EMBL/GenBank/DDBJ databases">
        <title>De novo assembly and annotation of 12 fungi associated with fruit tree decline syndrome in Ontario, Canada.</title>
        <authorList>
            <person name="Sulman M."/>
            <person name="Ellouze W."/>
            <person name="Ilyukhin E."/>
        </authorList>
    </citation>
    <scope>NUCLEOTIDE SEQUENCE [LARGE SCALE GENOMIC DNA]</scope>
    <source>
        <strain evidence="1 2">M169</strain>
    </source>
</reference>
<dbReference type="InterPro" id="IPR043131">
    <property type="entry name" value="BCAT-like_N"/>
</dbReference>
<comment type="caution">
    <text evidence="1">The sequence shown here is derived from an EMBL/GenBank/DDBJ whole genome shotgun (WGS) entry which is preliminary data.</text>
</comment>
<sequence length="169" mass="19337">MATMDKVFAGYRARQSVLEASTNPFAKGIAWVEGQLVPLQEARIPLLNQGFMHSDLTYDVSSVWDGRFFGLDDHIARLDASCKKPRLRLPLPREGVKKIVVEMVAKSGICDAFVEIIFTRGLEGVRGARPDELLNNSLYMFVQPYVWVMERYPRTGWNTIRPRRIYLCI</sequence>
<dbReference type="SUPFAM" id="SSF56752">
    <property type="entry name" value="D-aminoacid aminotransferase-like PLP-dependent enzymes"/>
    <property type="match status" value="1"/>
</dbReference>
<name>A0ABR1P591_DIAER</name>
<dbReference type="Gene3D" id="3.30.470.10">
    <property type="match status" value="1"/>
</dbReference>